<dbReference type="AlphaFoldDB" id="A0A0T9TKN0"/>
<protein>
    <submittedName>
        <fullName evidence="1">Glycosyl transferases group 1</fullName>
    </submittedName>
</protein>
<reference evidence="2" key="1">
    <citation type="submission" date="2015-03" db="EMBL/GenBank/DDBJ databases">
        <authorList>
            <consortium name="Pathogen Informatics"/>
        </authorList>
    </citation>
    <scope>NUCLEOTIDE SEQUENCE [LARGE SCALE GENOMIC DNA]</scope>
    <source>
        <strain evidence="2">IP27925</strain>
    </source>
</reference>
<organism evidence="1 2">
    <name type="scientific">Yersinia aleksiciae</name>
    <dbReference type="NCBI Taxonomy" id="263819"/>
    <lineage>
        <taxon>Bacteria</taxon>
        <taxon>Pseudomonadati</taxon>
        <taxon>Pseudomonadota</taxon>
        <taxon>Gammaproteobacteria</taxon>
        <taxon>Enterobacterales</taxon>
        <taxon>Yersiniaceae</taxon>
        <taxon>Yersinia</taxon>
    </lineage>
</organism>
<evidence type="ECO:0000313" key="1">
    <source>
        <dbReference type="EMBL" id="CNK88760.1"/>
    </source>
</evidence>
<dbReference type="EMBL" id="CQEM01000004">
    <property type="protein sequence ID" value="CNK88760.1"/>
    <property type="molecule type" value="Genomic_DNA"/>
</dbReference>
<dbReference type="Proteomes" id="UP000040088">
    <property type="component" value="Unassembled WGS sequence"/>
</dbReference>
<keyword evidence="1" id="KW-0808">Transferase</keyword>
<name>A0A0T9TKN0_YERAE</name>
<dbReference type="Gene3D" id="3.40.50.2000">
    <property type="entry name" value="Glycogen Phosphorylase B"/>
    <property type="match status" value="2"/>
</dbReference>
<sequence length="381" mass="44005">MINKILHFIDLIRPGGGPSGYLYNLKNTEKGRNYFVYSIERNDNRSGSYNKKKFPIFILRHILAITYILRLFGIKKVPGEKIVNEYKYTLVHSIPIASRLLKVKDKNVKIGLMYHGPVSYSTEVMDNLIFGYGDFISKGFYKKILQYLETRLYKKVDFVVTAAKEGMSAYTDIDFDYSNKLFEVTTGLPEIKNSLDKKAARELIGLESNKMVIGYFGRYHTHKGYDIYIREIEKLSCRDDISFISAGAGPLDTIHVDNYIDFGWRTDVQNLITACDLIVLPNRYTYFDLLPLECLSLSRPIAISRVGGNLKLESICPVAFGFDIKEGELSKLISWYADKTYGEKIGYEKQARASFDKFFDEINFSKNHDELYHSLDKYFYH</sequence>
<accession>A0A0T9TKN0</accession>
<dbReference type="GO" id="GO:0016740">
    <property type="term" value="F:transferase activity"/>
    <property type="evidence" value="ECO:0007669"/>
    <property type="project" value="UniProtKB-KW"/>
</dbReference>
<dbReference type="SUPFAM" id="SSF53756">
    <property type="entry name" value="UDP-Glycosyltransferase/glycogen phosphorylase"/>
    <property type="match status" value="1"/>
</dbReference>
<dbReference type="RefSeq" id="WP_050125649.1">
    <property type="nucleotide sequence ID" value="NZ_CP139919.1"/>
</dbReference>
<gene>
    <name evidence="1" type="ORF">ERS008460_01185</name>
</gene>
<evidence type="ECO:0000313" key="2">
    <source>
        <dbReference type="Proteomes" id="UP000040088"/>
    </source>
</evidence>
<proteinExistence type="predicted"/>
<dbReference type="Pfam" id="PF13692">
    <property type="entry name" value="Glyco_trans_1_4"/>
    <property type="match status" value="1"/>
</dbReference>